<organism evidence="2 3">
    <name type="scientific">Paraburkholderia tagetis</name>
    <dbReference type="NCBI Taxonomy" id="2913261"/>
    <lineage>
        <taxon>Bacteria</taxon>
        <taxon>Pseudomonadati</taxon>
        <taxon>Pseudomonadota</taxon>
        <taxon>Betaproteobacteria</taxon>
        <taxon>Burkholderiales</taxon>
        <taxon>Burkholderiaceae</taxon>
        <taxon>Paraburkholderia</taxon>
    </lineage>
</organism>
<gene>
    <name evidence="2" type="ORF">L5014_03355</name>
</gene>
<evidence type="ECO:0000313" key="3">
    <source>
        <dbReference type="Proteomes" id="UP001139308"/>
    </source>
</evidence>
<dbReference type="Pfam" id="PF06532">
    <property type="entry name" value="NrsF"/>
    <property type="match status" value="1"/>
</dbReference>
<feature type="transmembrane region" description="Helical" evidence="1">
    <location>
        <begin position="160"/>
        <end position="177"/>
    </location>
</feature>
<dbReference type="AlphaFoldDB" id="A0A9X1RJR6"/>
<sequence length="218" mass="23150">MDTHTLIDALVADLIPVRRLFPPTLRLLGWLAVSIPAVATVVALQGVRSDLAMRFAEPTFLAEQAATVATALVAGWAALAGCIPGTARWKLWAPVAPLCAWMVGLGHQCWSDWVRVGTAGMMLRPDWMCLPDIGIAGAIPALAIVIAIRRGAGLTSAPVLWGSLAAAALANAGLRLFHAEDAALMVIVWQFGSVALFTAVLTLLRRFLAPIRELYGLP</sequence>
<keyword evidence="1" id="KW-1133">Transmembrane helix</keyword>
<protein>
    <submittedName>
        <fullName evidence="2">DUF1109 domain-containing protein</fullName>
    </submittedName>
</protein>
<keyword evidence="1" id="KW-0472">Membrane</keyword>
<feature type="transmembrane region" description="Helical" evidence="1">
    <location>
        <begin position="130"/>
        <end position="148"/>
    </location>
</feature>
<accession>A0A9X1RJR6</accession>
<evidence type="ECO:0000256" key="1">
    <source>
        <dbReference type="SAM" id="Phobius"/>
    </source>
</evidence>
<dbReference type="Proteomes" id="UP001139308">
    <property type="component" value="Unassembled WGS sequence"/>
</dbReference>
<feature type="transmembrane region" description="Helical" evidence="1">
    <location>
        <begin position="59"/>
        <end position="79"/>
    </location>
</feature>
<proteinExistence type="predicted"/>
<evidence type="ECO:0000313" key="2">
    <source>
        <dbReference type="EMBL" id="MCG5072405.1"/>
    </source>
</evidence>
<comment type="caution">
    <text evidence="2">The sequence shown here is derived from an EMBL/GenBank/DDBJ whole genome shotgun (WGS) entry which is preliminary data.</text>
</comment>
<name>A0A9X1RJR6_9BURK</name>
<keyword evidence="1" id="KW-0812">Transmembrane</keyword>
<dbReference type="EMBL" id="JAKLJA010000002">
    <property type="protein sequence ID" value="MCG5072405.1"/>
    <property type="molecule type" value="Genomic_DNA"/>
</dbReference>
<reference evidence="2" key="1">
    <citation type="submission" date="2022-01" db="EMBL/GenBank/DDBJ databases">
        <title>Genome sequence and assembly of Parabukholderia sp. RG36.</title>
        <authorList>
            <person name="Chhetri G."/>
        </authorList>
    </citation>
    <scope>NUCLEOTIDE SEQUENCE</scope>
    <source>
        <strain evidence="2">RG36</strain>
    </source>
</reference>
<dbReference type="InterPro" id="IPR009495">
    <property type="entry name" value="NrsF"/>
</dbReference>
<feature type="transmembrane region" description="Helical" evidence="1">
    <location>
        <begin position="183"/>
        <end position="204"/>
    </location>
</feature>
<dbReference type="RefSeq" id="WP_238462183.1">
    <property type="nucleotide sequence ID" value="NZ_JAKLJA010000002.1"/>
</dbReference>
<feature type="transmembrane region" description="Helical" evidence="1">
    <location>
        <begin position="27"/>
        <end position="47"/>
    </location>
</feature>
<keyword evidence="3" id="KW-1185">Reference proteome</keyword>